<dbReference type="InterPro" id="IPR001041">
    <property type="entry name" value="2Fe-2S_ferredoxin-type"/>
</dbReference>
<dbReference type="CDD" id="cd00207">
    <property type="entry name" value="fer2"/>
    <property type="match status" value="1"/>
</dbReference>
<dbReference type="RefSeq" id="WP_281269383.1">
    <property type="nucleotide sequence ID" value="NZ_QKZS01000001.1"/>
</dbReference>
<dbReference type="AlphaFoldDB" id="A0A2W7RCF2"/>
<evidence type="ECO:0000313" key="3">
    <source>
        <dbReference type="Proteomes" id="UP000249538"/>
    </source>
</evidence>
<dbReference type="Proteomes" id="UP000249538">
    <property type="component" value="Unassembled WGS sequence"/>
</dbReference>
<feature type="domain" description="2Fe-2S ferredoxin-type" evidence="1">
    <location>
        <begin position="23"/>
        <end position="140"/>
    </location>
</feature>
<dbReference type="GO" id="GO:0051537">
    <property type="term" value="F:2 iron, 2 sulfur cluster binding"/>
    <property type="evidence" value="ECO:0007669"/>
    <property type="project" value="InterPro"/>
</dbReference>
<sequence>MIKQPPPDPEEGRAGSKGYLHMATVTFTSPIMHGPKSVYAVAGDTKTILVLAEENHIPIPFDCRDGNCASCLIEVTYAEPSVKKGITLTEKEKLKLKELGKLTAQDIEDAEVRDLPPPYRLACQFIARDEDVTVSFSGAPGGA</sequence>
<gene>
    <name evidence="2" type="ORF">LX76_00090</name>
</gene>
<dbReference type="InterPro" id="IPR036010">
    <property type="entry name" value="2Fe-2S_ferredoxin-like_sf"/>
</dbReference>
<dbReference type="InterPro" id="IPR006058">
    <property type="entry name" value="2Fe2S_fd_BS"/>
</dbReference>
<dbReference type="Gene3D" id="3.10.20.30">
    <property type="match status" value="1"/>
</dbReference>
<protein>
    <submittedName>
        <fullName evidence="2">Ferredoxin</fullName>
    </submittedName>
</protein>
<reference evidence="2 3" key="1">
    <citation type="submission" date="2018-06" db="EMBL/GenBank/DDBJ databases">
        <title>Genomic Encyclopedia of Archaeal and Bacterial Type Strains, Phase II (KMG-II): from individual species to whole genera.</title>
        <authorList>
            <person name="Goeker M."/>
        </authorList>
    </citation>
    <scope>NUCLEOTIDE SEQUENCE [LARGE SCALE GENOMIC DNA]</scope>
    <source>
        <strain evidence="2 3">DSM 18774</strain>
    </source>
</reference>
<name>A0A2W7RCF2_9RHOB</name>
<accession>A0A2W7RCF2</accession>
<dbReference type="InterPro" id="IPR012675">
    <property type="entry name" value="Beta-grasp_dom_sf"/>
</dbReference>
<dbReference type="PROSITE" id="PS51085">
    <property type="entry name" value="2FE2S_FER_2"/>
    <property type="match status" value="1"/>
</dbReference>
<evidence type="ECO:0000313" key="2">
    <source>
        <dbReference type="EMBL" id="PZX58588.1"/>
    </source>
</evidence>
<proteinExistence type="predicted"/>
<dbReference type="SUPFAM" id="SSF54292">
    <property type="entry name" value="2Fe-2S ferredoxin-like"/>
    <property type="match status" value="1"/>
</dbReference>
<evidence type="ECO:0000259" key="1">
    <source>
        <dbReference type="PROSITE" id="PS51085"/>
    </source>
</evidence>
<dbReference type="EMBL" id="QKZS01000001">
    <property type="protein sequence ID" value="PZX58588.1"/>
    <property type="molecule type" value="Genomic_DNA"/>
</dbReference>
<comment type="caution">
    <text evidence="2">The sequence shown here is derived from an EMBL/GenBank/DDBJ whole genome shotgun (WGS) entry which is preliminary data.</text>
</comment>
<dbReference type="Pfam" id="PF00111">
    <property type="entry name" value="Fer2"/>
    <property type="match status" value="1"/>
</dbReference>
<dbReference type="PROSITE" id="PS00197">
    <property type="entry name" value="2FE2S_FER_1"/>
    <property type="match status" value="1"/>
</dbReference>
<organism evidence="2 3">
    <name type="scientific">Cereibacter changlensis</name>
    <dbReference type="NCBI Taxonomy" id="402884"/>
    <lineage>
        <taxon>Bacteria</taxon>
        <taxon>Pseudomonadati</taxon>
        <taxon>Pseudomonadota</taxon>
        <taxon>Alphaproteobacteria</taxon>
        <taxon>Rhodobacterales</taxon>
        <taxon>Paracoccaceae</taxon>
        <taxon>Cereibacter</taxon>
    </lineage>
</organism>